<dbReference type="GO" id="GO:0030288">
    <property type="term" value="C:outer membrane-bounded periplasmic space"/>
    <property type="evidence" value="ECO:0007669"/>
    <property type="project" value="TreeGrafter"/>
</dbReference>
<keyword evidence="5 6" id="KW-0732">Signal</keyword>
<name>A0A0X8P5L7_ALCXX</name>
<dbReference type="EMBL" id="CP014060">
    <property type="protein sequence ID" value="AMG40302.2"/>
    <property type="molecule type" value="Genomic_DNA"/>
</dbReference>
<dbReference type="SUPFAM" id="SSF53807">
    <property type="entry name" value="Helical backbone' metal receptor"/>
    <property type="match status" value="1"/>
</dbReference>
<sequence length="314" mass="33129">MVNVARWVAALLMAFALGASASAQAQTAPDWPRRFDNADGTRTTLAGAARRVLSTSVTVTGTLLAIDAPVIASAGGANGRFFEQWAGVAREHGLKPLWPAGQVDLEAAYAARPDLIIVSATGADSAREQLDALRTIAPVIVVDYSHQTWQELAMQLGRALGIETAAASAIARFDARVAAARARLRVPEGMVNIVSYNGPGTNNPIATPASPQARLLASLGFRIEAPDPAWHVALGVPGDFVWAPYEALTRLTARTTFVLRADASGANALLRDPVLANLPSVRAGQVYALGRDAFRIDAFSAGQIIDILLERFGT</sequence>
<feature type="signal peptide" evidence="6">
    <location>
        <begin position="1"/>
        <end position="25"/>
    </location>
</feature>
<dbReference type="AlphaFoldDB" id="A0A0X8P5L7"/>
<reference evidence="9" key="1">
    <citation type="submission" date="2015-12" db="EMBL/GenBank/DDBJ databases">
        <title>FDA dAtabase for Regulatory Grade micrObial Sequences (FDA-ARGOS): Supporting development and validation of Infectious Disease Dx tests.</title>
        <authorList>
            <person name="Case J."/>
            <person name="Tallon L."/>
            <person name="Sadzewicz L."/>
            <person name="Sengamalay N."/>
            <person name="Ott S."/>
            <person name="Godinez A."/>
            <person name="Nagaraj S."/>
            <person name="Nadendla S."/>
            <person name="Sichtig H."/>
        </authorList>
    </citation>
    <scope>NUCLEOTIDE SEQUENCE [LARGE SCALE GENOMIC DNA]</scope>
    <source>
        <strain evidence="9">FDAARGOS_147</strain>
    </source>
</reference>
<keyword evidence="3" id="KW-0813">Transport</keyword>
<accession>A0A0X8P5L7</accession>
<gene>
    <name evidence="8" type="ORF">AL504_17555</name>
</gene>
<evidence type="ECO:0000313" key="9">
    <source>
        <dbReference type="Proteomes" id="UP000060602"/>
    </source>
</evidence>
<protein>
    <submittedName>
        <fullName evidence="8">Fe2+-enterobactin ABC transporter substrate-binding protein</fullName>
    </submittedName>
</protein>
<keyword evidence="4" id="KW-0406">Ion transport</keyword>
<dbReference type="GO" id="GO:1901678">
    <property type="term" value="P:iron coordination entity transport"/>
    <property type="evidence" value="ECO:0007669"/>
    <property type="project" value="UniProtKB-ARBA"/>
</dbReference>
<evidence type="ECO:0000256" key="1">
    <source>
        <dbReference type="ARBA" id="ARBA00004196"/>
    </source>
</evidence>
<dbReference type="PROSITE" id="PS50983">
    <property type="entry name" value="FE_B12_PBP"/>
    <property type="match status" value="1"/>
</dbReference>
<comment type="similarity">
    <text evidence="2">Belongs to the bacterial solute-binding protein 8 family.</text>
</comment>
<evidence type="ECO:0000256" key="4">
    <source>
        <dbReference type="ARBA" id="ARBA00022496"/>
    </source>
</evidence>
<dbReference type="InterPro" id="IPR002491">
    <property type="entry name" value="ABC_transptr_periplasmic_BD"/>
</dbReference>
<proteinExistence type="inferred from homology"/>
<evidence type="ECO:0000256" key="5">
    <source>
        <dbReference type="ARBA" id="ARBA00022729"/>
    </source>
</evidence>
<dbReference type="Proteomes" id="UP000060602">
    <property type="component" value="Chromosome"/>
</dbReference>
<evidence type="ECO:0000259" key="7">
    <source>
        <dbReference type="PROSITE" id="PS50983"/>
    </source>
</evidence>
<evidence type="ECO:0000256" key="3">
    <source>
        <dbReference type="ARBA" id="ARBA00022448"/>
    </source>
</evidence>
<dbReference type="PANTHER" id="PTHR30532:SF24">
    <property type="entry name" value="FERRIC ENTEROBACTIN-BINDING PERIPLASMIC PROTEIN FEPB"/>
    <property type="match status" value="1"/>
</dbReference>
<dbReference type="NCBIfam" id="NF008200">
    <property type="entry name" value="PRK10957.1"/>
    <property type="match status" value="1"/>
</dbReference>
<feature type="chain" id="PRO_5014789842" evidence="6">
    <location>
        <begin position="26"/>
        <end position="314"/>
    </location>
</feature>
<dbReference type="InterPro" id="IPR051313">
    <property type="entry name" value="Bact_iron-sidero_bind"/>
</dbReference>
<dbReference type="PANTHER" id="PTHR30532">
    <property type="entry name" value="IRON III DICITRATE-BINDING PERIPLASMIC PROTEIN"/>
    <property type="match status" value="1"/>
</dbReference>
<dbReference type="Pfam" id="PF01497">
    <property type="entry name" value="Peripla_BP_2"/>
    <property type="match status" value="1"/>
</dbReference>
<dbReference type="Gene3D" id="3.40.50.1980">
    <property type="entry name" value="Nitrogenase molybdenum iron protein domain"/>
    <property type="match status" value="2"/>
</dbReference>
<organism evidence="8 9">
    <name type="scientific">Alcaligenes xylosoxydans xylosoxydans</name>
    <name type="common">Achromobacter xylosoxidans</name>
    <dbReference type="NCBI Taxonomy" id="85698"/>
    <lineage>
        <taxon>Bacteria</taxon>
        <taxon>Pseudomonadati</taxon>
        <taxon>Pseudomonadota</taxon>
        <taxon>Betaproteobacteria</taxon>
        <taxon>Burkholderiales</taxon>
        <taxon>Alcaligenaceae</taxon>
        <taxon>Achromobacter</taxon>
    </lineage>
</organism>
<feature type="domain" description="Fe/B12 periplasmic-binding" evidence="7">
    <location>
        <begin position="51"/>
        <end position="314"/>
    </location>
</feature>
<evidence type="ECO:0000256" key="2">
    <source>
        <dbReference type="ARBA" id="ARBA00008814"/>
    </source>
</evidence>
<evidence type="ECO:0000313" key="8">
    <source>
        <dbReference type="EMBL" id="AMG40302.2"/>
    </source>
</evidence>
<keyword evidence="4" id="KW-0408">Iron</keyword>
<comment type="subcellular location">
    <subcellularLocation>
        <location evidence="1">Cell envelope</location>
    </subcellularLocation>
</comment>
<evidence type="ECO:0000256" key="6">
    <source>
        <dbReference type="SAM" id="SignalP"/>
    </source>
</evidence>
<keyword evidence="4" id="KW-0410">Iron transport</keyword>